<evidence type="ECO:0000256" key="6">
    <source>
        <dbReference type="ARBA" id="ARBA00022692"/>
    </source>
</evidence>
<keyword evidence="8 10" id="KW-1133">Transmembrane helix</keyword>
<evidence type="ECO:0000256" key="10">
    <source>
        <dbReference type="RuleBase" id="RU363032"/>
    </source>
</evidence>
<keyword evidence="13" id="KW-1185">Reference proteome</keyword>
<dbReference type="InterPro" id="IPR010065">
    <property type="entry name" value="AA_ABC_transptr_permease_3TM"/>
</dbReference>
<dbReference type="RefSeq" id="WP_058289444.1">
    <property type="nucleotide sequence ID" value="NZ_CYSD01000019.1"/>
</dbReference>
<dbReference type="InterPro" id="IPR043429">
    <property type="entry name" value="ArtM/GltK/GlnP/TcyL/YhdX-like"/>
</dbReference>
<dbReference type="GO" id="GO:0006865">
    <property type="term" value="P:amino acid transport"/>
    <property type="evidence" value="ECO:0007669"/>
    <property type="project" value="UniProtKB-KW"/>
</dbReference>
<evidence type="ECO:0000256" key="3">
    <source>
        <dbReference type="ARBA" id="ARBA00010072"/>
    </source>
</evidence>
<dbReference type="PROSITE" id="PS50928">
    <property type="entry name" value="ABC_TM1"/>
    <property type="match status" value="1"/>
</dbReference>
<dbReference type="PANTHER" id="PTHR30614:SF20">
    <property type="entry name" value="GLUTAMINE TRANSPORT SYSTEM PERMEASE PROTEIN GLNP"/>
    <property type="match status" value="1"/>
</dbReference>
<keyword evidence="6 10" id="KW-0812">Transmembrane</keyword>
<dbReference type="NCBIfam" id="TIGR01726">
    <property type="entry name" value="HEQRo_perm_3TM"/>
    <property type="match status" value="1"/>
</dbReference>
<comment type="similarity">
    <text evidence="3">Belongs to the binding-protein-dependent transport system permease family. HisMQ subfamily.</text>
</comment>
<evidence type="ECO:0000259" key="11">
    <source>
        <dbReference type="PROSITE" id="PS50928"/>
    </source>
</evidence>
<dbReference type="OrthoDB" id="9787841at2"/>
<dbReference type="CDD" id="cd06261">
    <property type="entry name" value="TM_PBP2"/>
    <property type="match status" value="1"/>
</dbReference>
<evidence type="ECO:0000256" key="9">
    <source>
        <dbReference type="ARBA" id="ARBA00023136"/>
    </source>
</evidence>
<evidence type="ECO:0000313" key="12">
    <source>
        <dbReference type="EMBL" id="CUH77360.1"/>
    </source>
</evidence>
<evidence type="ECO:0000313" key="13">
    <source>
        <dbReference type="Proteomes" id="UP000052022"/>
    </source>
</evidence>
<organism evidence="12 13">
    <name type="scientific">Tritonibacter multivorans</name>
    <dbReference type="NCBI Taxonomy" id="928856"/>
    <lineage>
        <taxon>Bacteria</taxon>
        <taxon>Pseudomonadati</taxon>
        <taxon>Pseudomonadota</taxon>
        <taxon>Alphaproteobacteria</taxon>
        <taxon>Rhodobacterales</taxon>
        <taxon>Paracoccaceae</taxon>
        <taxon>Tritonibacter</taxon>
    </lineage>
</organism>
<sequence length="267" mass="29961">MSNRNRPGEKEDFPWWLLAAAGMGVYLAVQVWQSPLYSQIMGTLTQGIGVTVMVTLISFVLASTLGLGLALGERSRWLVLRQICRFYIEIIRGVPIIVLLLYVAFVLAPALVDLRNWLAAFFEVDPVRSRAFPLMWRAVMALMIAYSAFIAEIFRAGLDAVPEGQVEAAKALGLSGWQRFRLVVFPQAIRTILPPLGNDFVALVKDSSLVSVLGVLDVTQLGKVMAASNFRYFETYNMVALVYLIMTVTLSLLLRRLEQHLRRRHET</sequence>
<evidence type="ECO:0000256" key="5">
    <source>
        <dbReference type="ARBA" id="ARBA00022475"/>
    </source>
</evidence>
<evidence type="ECO:0000256" key="8">
    <source>
        <dbReference type="ARBA" id="ARBA00022989"/>
    </source>
</evidence>
<evidence type="ECO:0000256" key="1">
    <source>
        <dbReference type="ARBA" id="ARBA00003159"/>
    </source>
</evidence>
<gene>
    <name evidence="12" type="primary">yxeN</name>
    <name evidence="12" type="ORF">TRM7557_01335</name>
</gene>
<evidence type="ECO:0000256" key="7">
    <source>
        <dbReference type="ARBA" id="ARBA00022970"/>
    </source>
</evidence>
<evidence type="ECO:0000256" key="4">
    <source>
        <dbReference type="ARBA" id="ARBA00022448"/>
    </source>
</evidence>
<dbReference type="Gene3D" id="1.10.3720.10">
    <property type="entry name" value="MetI-like"/>
    <property type="match status" value="1"/>
</dbReference>
<keyword evidence="4 10" id="KW-0813">Transport</keyword>
<dbReference type="InterPro" id="IPR035906">
    <property type="entry name" value="MetI-like_sf"/>
</dbReference>
<feature type="transmembrane region" description="Helical" evidence="10">
    <location>
        <begin position="12"/>
        <end position="32"/>
    </location>
</feature>
<feature type="transmembrane region" description="Helical" evidence="10">
    <location>
        <begin position="52"/>
        <end position="72"/>
    </location>
</feature>
<feature type="transmembrane region" description="Helical" evidence="10">
    <location>
        <begin position="236"/>
        <end position="254"/>
    </location>
</feature>
<keyword evidence="5" id="KW-1003">Cell membrane</keyword>
<dbReference type="PANTHER" id="PTHR30614">
    <property type="entry name" value="MEMBRANE COMPONENT OF AMINO ACID ABC TRANSPORTER"/>
    <property type="match status" value="1"/>
</dbReference>
<protein>
    <submittedName>
        <fullName evidence="12">Putative amino-acid permease protein YxeN</fullName>
    </submittedName>
</protein>
<dbReference type="AlphaFoldDB" id="A0A0P1G6L7"/>
<dbReference type="GO" id="GO:0022857">
    <property type="term" value="F:transmembrane transporter activity"/>
    <property type="evidence" value="ECO:0007669"/>
    <property type="project" value="InterPro"/>
</dbReference>
<dbReference type="Proteomes" id="UP000052022">
    <property type="component" value="Unassembled WGS sequence"/>
</dbReference>
<evidence type="ECO:0000256" key="2">
    <source>
        <dbReference type="ARBA" id="ARBA00004429"/>
    </source>
</evidence>
<keyword evidence="9 10" id="KW-0472">Membrane</keyword>
<comment type="subcellular location">
    <subcellularLocation>
        <location evidence="2">Cell inner membrane</location>
        <topology evidence="2">Multi-pass membrane protein</topology>
    </subcellularLocation>
    <subcellularLocation>
        <location evidence="10">Cell membrane</location>
        <topology evidence="10">Multi-pass membrane protein</topology>
    </subcellularLocation>
</comment>
<keyword evidence="7" id="KW-0029">Amino-acid transport</keyword>
<comment type="function">
    <text evidence="1">Part of the binding-protein-dependent transport system for glutamine; probably responsible for the translocation of the substrate across the membrane.</text>
</comment>
<dbReference type="GO" id="GO:0043190">
    <property type="term" value="C:ATP-binding cassette (ABC) transporter complex"/>
    <property type="evidence" value="ECO:0007669"/>
    <property type="project" value="InterPro"/>
</dbReference>
<dbReference type="InterPro" id="IPR000515">
    <property type="entry name" value="MetI-like"/>
</dbReference>
<proteinExistence type="inferred from homology"/>
<feature type="transmembrane region" description="Helical" evidence="10">
    <location>
        <begin position="93"/>
        <end position="114"/>
    </location>
</feature>
<dbReference type="Pfam" id="PF00528">
    <property type="entry name" value="BPD_transp_1"/>
    <property type="match status" value="1"/>
</dbReference>
<dbReference type="EMBL" id="CYSD01000019">
    <property type="protein sequence ID" value="CUH77360.1"/>
    <property type="molecule type" value="Genomic_DNA"/>
</dbReference>
<reference evidence="12 13" key="1">
    <citation type="submission" date="2015-09" db="EMBL/GenBank/DDBJ databases">
        <authorList>
            <consortium name="Swine Surveillance"/>
        </authorList>
    </citation>
    <scope>NUCLEOTIDE SEQUENCE [LARGE SCALE GENOMIC DNA]</scope>
    <source>
        <strain evidence="12 13">CECT 7557</strain>
    </source>
</reference>
<accession>A0A0P1G6L7</accession>
<feature type="domain" description="ABC transmembrane type-1" evidence="11">
    <location>
        <begin position="48"/>
        <end position="254"/>
    </location>
</feature>
<dbReference type="SUPFAM" id="SSF161098">
    <property type="entry name" value="MetI-like"/>
    <property type="match status" value="1"/>
</dbReference>
<dbReference type="STRING" id="928856.SAMN04488049_11748"/>
<name>A0A0P1G6L7_9RHOB</name>